<evidence type="ECO:0000256" key="5">
    <source>
        <dbReference type="ARBA" id="ARBA00022927"/>
    </source>
</evidence>
<evidence type="ECO:0000259" key="11">
    <source>
        <dbReference type="Pfam" id="PF12022"/>
    </source>
</evidence>
<feature type="region of interest" description="Disordered" evidence="9">
    <location>
        <begin position="479"/>
        <end position="499"/>
    </location>
</feature>
<evidence type="ECO:0000259" key="10">
    <source>
        <dbReference type="Pfam" id="PF06148"/>
    </source>
</evidence>
<evidence type="ECO:0000256" key="9">
    <source>
        <dbReference type="SAM" id="MobiDB-lite"/>
    </source>
</evidence>
<evidence type="ECO:0000256" key="3">
    <source>
        <dbReference type="ARBA" id="ARBA00020977"/>
    </source>
</evidence>
<keyword evidence="12" id="KW-0449">Lipoprotein</keyword>
<evidence type="ECO:0000256" key="1">
    <source>
        <dbReference type="ARBA" id="ARBA00004395"/>
    </source>
</evidence>
<evidence type="ECO:0000313" key="12">
    <source>
        <dbReference type="EMBL" id="JAP87057.1"/>
    </source>
</evidence>
<dbReference type="GO" id="GO:0015031">
    <property type="term" value="P:protein transport"/>
    <property type="evidence" value="ECO:0007669"/>
    <property type="project" value="UniProtKB-KW"/>
</dbReference>
<dbReference type="AlphaFoldDB" id="A0A131Z6W7"/>
<sequence length="731" mass="82706">RWQLWDGQFRGSRVFLPVKWAIMEGVLADKLLQEPAVSLCFHKDVFMRENFSVDTFVSEHRKRASLEKLRDDLVVHLKFLRSSMIKLINKDYADFVNLSANLVGLDKFIRNISKPLEDLKKEVNEANTSFEAALTQARAELAARRAVQEKKALLHQAIAVSKSVDKIERLLPSPDRMDRWTNEQVEQVAIEVNQVLFYLSKCKQVKLAGALAERVNAVTELLQRHLEDSFLRALKIDSQAELSSVLRIYATLDRVEAVEELFRRRIVAPALDEMVSEKVVHEVGLDGIYNQVMMFISTRCQTLLDLTLGAASVAETNASGYAFLERAILPQLVSMLEERLPWVFNAGDPESFQRRFSASVAFLERLERLCHNVSQVESLRAQPCYVHFMSKWNLAIYFQIRFQEIACQLESAITQPSQRSKGDVFLLSCHDALWDALRRCWDEDVFLAPLSHRFWKLTLQLLARHRGWLQQYTARSGAGEETSSGLEAGDSEDGGGCDASVDLANPQGPVLFVMLHCDVKNVASKLECLLTDTVQPRLQQTGFTEFQLLKEGLDECSLLLMNLTPSISARLVSDVAKACCVQLKMVPDIPRLYRRTNREVPSKPSSYVQQILSPLATLKDLGSQNASLNWDPEWTASVLEEVTKQYMTVTKDVLVSVKKMEDSLKRLKRARDRTPLPEGAASDDDKIRLQLYIDVEHFGIKMEELGTPKSKVPSYGALMEIVEAARSSPGL</sequence>
<evidence type="ECO:0000256" key="7">
    <source>
        <dbReference type="ARBA" id="ARBA00023136"/>
    </source>
</evidence>
<name>A0A131Z6W7_RHIAP</name>
<dbReference type="InterPro" id="IPR024602">
    <property type="entry name" value="COG_su2_N"/>
</dbReference>
<dbReference type="PANTHER" id="PTHR12961:SF0">
    <property type="entry name" value="CONSERVED OLIGOMERIC GOLGI COMPLEX SUBUNIT 2"/>
    <property type="match status" value="1"/>
</dbReference>
<dbReference type="Pfam" id="PF06148">
    <property type="entry name" value="COG2_N"/>
    <property type="match status" value="1"/>
</dbReference>
<feature type="non-terminal residue" evidence="12">
    <location>
        <position position="1"/>
    </location>
</feature>
<reference evidence="12" key="1">
    <citation type="journal article" date="2016" name="Ticks Tick Borne Dis.">
        <title>De novo assembly and annotation of the salivary gland transcriptome of Rhipicephalus appendiculatus male and female ticks during blood feeding.</title>
        <authorList>
            <person name="de Castro M.H."/>
            <person name="de Klerk D."/>
            <person name="Pienaar R."/>
            <person name="Latif A.A."/>
            <person name="Rees D.J."/>
            <person name="Mans B.J."/>
        </authorList>
    </citation>
    <scope>NUCLEOTIDE SEQUENCE</scope>
    <source>
        <tissue evidence="12">Salivary glands</tissue>
    </source>
</reference>
<keyword evidence="4" id="KW-0813">Transport</keyword>
<organism evidence="12">
    <name type="scientific">Rhipicephalus appendiculatus</name>
    <name type="common">Brown ear tick</name>
    <dbReference type="NCBI Taxonomy" id="34631"/>
    <lineage>
        <taxon>Eukaryota</taxon>
        <taxon>Metazoa</taxon>
        <taxon>Ecdysozoa</taxon>
        <taxon>Arthropoda</taxon>
        <taxon>Chelicerata</taxon>
        <taxon>Arachnida</taxon>
        <taxon>Acari</taxon>
        <taxon>Parasitiformes</taxon>
        <taxon>Ixodida</taxon>
        <taxon>Ixodoidea</taxon>
        <taxon>Ixodidae</taxon>
        <taxon>Rhipicephalinae</taxon>
        <taxon>Rhipicephalus</taxon>
        <taxon>Rhipicephalus</taxon>
    </lineage>
</organism>
<dbReference type="GO" id="GO:0007030">
    <property type="term" value="P:Golgi organization"/>
    <property type="evidence" value="ECO:0007669"/>
    <property type="project" value="InterPro"/>
</dbReference>
<evidence type="ECO:0000256" key="8">
    <source>
        <dbReference type="ARBA" id="ARBA00031344"/>
    </source>
</evidence>
<feature type="domain" description="COG complex component COG2 C-terminal" evidence="11">
    <location>
        <begin position="390"/>
        <end position="695"/>
    </location>
</feature>
<evidence type="ECO:0000256" key="2">
    <source>
        <dbReference type="ARBA" id="ARBA00007603"/>
    </source>
</evidence>
<dbReference type="GO" id="GO:0000139">
    <property type="term" value="C:Golgi membrane"/>
    <property type="evidence" value="ECO:0007669"/>
    <property type="project" value="UniProtKB-SubCell"/>
</dbReference>
<evidence type="ECO:0000256" key="4">
    <source>
        <dbReference type="ARBA" id="ARBA00022448"/>
    </source>
</evidence>
<dbReference type="Pfam" id="PF12022">
    <property type="entry name" value="COG2_C"/>
    <property type="match status" value="1"/>
</dbReference>
<dbReference type="GO" id="GO:0006891">
    <property type="term" value="P:intra-Golgi vesicle-mediated transport"/>
    <property type="evidence" value="ECO:0007669"/>
    <property type="project" value="TreeGrafter"/>
</dbReference>
<proteinExistence type="inferred from homology"/>
<dbReference type="InterPro" id="IPR009316">
    <property type="entry name" value="COG2"/>
</dbReference>
<keyword evidence="5" id="KW-0653">Protein transport</keyword>
<evidence type="ECO:0000256" key="6">
    <source>
        <dbReference type="ARBA" id="ARBA00023034"/>
    </source>
</evidence>
<protein>
    <recommendedName>
        <fullName evidence="3">Conserved oligomeric Golgi complex subunit 2</fullName>
    </recommendedName>
    <alternativeName>
        <fullName evidence="8">Component of oligomeric Golgi complex 2</fullName>
    </alternativeName>
</protein>
<comment type="similarity">
    <text evidence="2">Belongs to the COG2 family.</text>
</comment>
<dbReference type="EMBL" id="GEDV01001500">
    <property type="protein sequence ID" value="JAP87057.1"/>
    <property type="molecule type" value="Transcribed_RNA"/>
</dbReference>
<feature type="domain" description="Conserved oligomeric Golgi complex subunit 2 N-terminal" evidence="10">
    <location>
        <begin position="39"/>
        <end position="112"/>
    </location>
</feature>
<dbReference type="GO" id="GO:0017119">
    <property type="term" value="C:Golgi transport complex"/>
    <property type="evidence" value="ECO:0007669"/>
    <property type="project" value="TreeGrafter"/>
</dbReference>
<dbReference type="InterPro" id="IPR024603">
    <property type="entry name" value="COG_complex_COG2_C"/>
</dbReference>
<keyword evidence="12" id="KW-0675">Receptor</keyword>
<keyword evidence="6" id="KW-0333">Golgi apparatus</keyword>
<dbReference type="PANTHER" id="PTHR12961">
    <property type="entry name" value="CONSERVED OLIGOMERIC GOLGI COMPLEX COMPONENT 2"/>
    <property type="match status" value="1"/>
</dbReference>
<keyword evidence="7" id="KW-0472">Membrane</keyword>
<comment type="subcellular location">
    <subcellularLocation>
        <location evidence="1">Golgi apparatus membrane</location>
        <topology evidence="1">Peripheral membrane protein</topology>
    </subcellularLocation>
</comment>
<accession>A0A131Z6W7</accession>